<dbReference type="EMBL" id="CAJNNW010013147">
    <property type="protein sequence ID" value="CAE8655088.1"/>
    <property type="molecule type" value="Genomic_DNA"/>
</dbReference>
<proteinExistence type="predicted"/>
<gene>
    <name evidence="2" type="ORF">PGLA2088_LOCUS11399</name>
</gene>
<evidence type="ECO:0000313" key="3">
    <source>
        <dbReference type="Proteomes" id="UP000626109"/>
    </source>
</evidence>
<sequence length="157" mass="16926">VEMRSKHQDRRQGREDSVRAGDGTAEGSRVRLKSNEGKEAGRGRLRGWSDESDGGGGDENGKTRTSRRKGRGAAVTTAVEHELEASGYAVAKRTSIGQPDAAAEEPSLRPPRPQRSAPAGVVDAEGERKRRKREEKEGRDRRRTAPVAAAAFVAPVS</sequence>
<dbReference type="AlphaFoldDB" id="A0A813IQ94"/>
<protein>
    <submittedName>
        <fullName evidence="2">Uncharacterized protein</fullName>
    </submittedName>
</protein>
<reference evidence="2" key="1">
    <citation type="submission" date="2021-02" db="EMBL/GenBank/DDBJ databases">
        <authorList>
            <person name="Dougan E. K."/>
            <person name="Rhodes N."/>
            <person name="Thang M."/>
            <person name="Chan C."/>
        </authorList>
    </citation>
    <scope>NUCLEOTIDE SEQUENCE</scope>
</reference>
<feature type="non-terminal residue" evidence="2">
    <location>
        <position position="1"/>
    </location>
</feature>
<feature type="compositionally biased region" description="Basic and acidic residues" evidence="1">
    <location>
        <begin position="33"/>
        <end position="42"/>
    </location>
</feature>
<accession>A0A813IQ94</accession>
<feature type="compositionally biased region" description="Low complexity" evidence="1">
    <location>
        <begin position="145"/>
        <end position="157"/>
    </location>
</feature>
<feature type="region of interest" description="Disordered" evidence="1">
    <location>
        <begin position="1"/>
        <end position="157"/>
    </location>
</feature>
<organism evidence="2 3">
    <name type="scientific">Polarella glacialis</name>
    <name type="common">Dinoflagellate</name>
    <dbReference type="NCBI Taxonomy" id="89957"/>
    <lineage>
        <taxon>Eukaryota</taxon>
        <taxon>Sar</taxon>
        <taxon>Alveolata</taxon>
        <taxon>Dinophyceae</taxon>
        <taxon>Suessiales</taxon>
        <taxon>Suessiaceae</taxon>
        <taxon>Polarella</taxon>
    </lineage>
</organism>
<comment type="caution">
    <text evidence="2">The sequence shown here is derived from an EMBL/GenBank/DDBJ whole genome shotgun (WGS) entry which is preliminary data.</text>
</comment>
<evidence type="ECO:0000313" key="2">
    <source>
        <dbReference type="EMBL" id="CAE8655088.1"/>
    </source>
</evidence>
<feature type="non-terminal residue" evidence="2">
    <location>
        <position position="157"/>
    </location>
</feature>
<dbReference type="Proteomes" id="UP000626109">
    <property type="component" value="Unassembled WGS sequence"/>
</dbReference>
<name>A0A813IQ94_POLGL</name>
<evidence type="ECO:0000256" key="1">
    <source>
        <dbReference type="SAM" id="MobiDB-lite"/>
    </source>
</evidence>
<feature type="compositionally biased region" description="Basic and acidic residues" evidence="1">
    <location>
        <begin position="1"/>
        <end position="19"/>
    </location>
</feature>